<feature type="compositionally biased region" description="Basic and acidic residues" evidence="1">
    <location>
        <begin position="68"/>
        <end position="80"/>
    </location>
</feature>
<feature type="region of interest" description="Disordered" evidence="1">
    <location>
        <begin position="486"/>
        <end position="533"/>
    </location>
</feature>
<dbReference type="OrthoDB" id="2155261at2759"/>
<reference evidence="3 4" key="1">
    <citation type="journal article" date="2018" name="Nat. Ecol. Evol.">
        <title>Pezizomycetes genomes reveal the molecular basis of ectomycorrhizal truffle lifestyle.</title>
        <authorList>
            <person name="Murat C."/>
            <person name="Payen T."/>
            <person name="Noel B."/>
            <person name="Kuo A."/>
            <person name="Morin E."/>
            <person name="Chen J."/>
            <person name="Kohler A."/>
            <person name="Krizsan K."/>
            <person name="Balestrini R."/>
            <person name="Da Silva C."/>
            <person name="Montanini B."/>
            <person name="Hainaut M."/>
            <person name="Levati E."/>
            <person name="Barry K.W."/>
            <person name="Belfiori B."/>
            <person name="Cichocki N."/>
            <person name="Clum A."/>
            <person name="Dockter R.B."/>
            <person name="Fauchery L."/>
            <person name="Guy J."/>
            <person name="Iotti M."/>
            <person name="Le Tacon F."/>
            <person name="Lindquist E.A."/>
            <person name="Lipzen A."/>
            <person name="Malagnac F."/>
            <person name="Mello A."/>
            <person name="Molinier V."/>
            <person name="Miyauchi S."/>
            <person name="Poulain J."/>
            <person name="Riccioni C."/>
            <person name="Rubini A."/>
            <person name="Sitrit Y."/>
            <person name="Splivallo R."/>
            <person name="Traeger S."/>
            <person name="Wang M."/>
            <person name="Zifcakova L."/>
            <person name="Wipf D."/>
            <person name="Zambonelli A."/>
            <person name="Paolocci F."/>
            <person name="Nowrousian M."/>
            <person name="Ottonello S."/>
            <person name="Baldrian P."/>
            <person name="Spatafora J.W."/>
            <person name="Henrissat B."/>
            <person name="Nagy L.G."/>
            <person name="Aury J.M."/>
            <person name="Wincker P."/>
            <person name="Grigoriev I.V."/>
            <person name="Bonfante P."/>
            <person name="Martin F.M."/>
        </authorList>
    </citation>
    <scope>NUCLEOTIDE SEQUENCE [LARGE SCALE GENOMIC DNA]</scope>
    <source>
        <strain evidence="3 4">RN42</strain>
    </source>
</reference>
<accession>A0A3N4HV55</accession>
<dbReference type="Pfam" id="PF06371">
    <property type="entry name" value="Drf_GBD"/>
    <property type="match status" value="1"/>
</dbReference>
<dbReference type="InterPro" id="IPR010473">
    <property type="entry name" value="GTPase-bd"/>
</dbReference>
<protein>
    <recommendedName>
        <fullName evidence="2">Formin GTPase-binding domain-containing protein</fullName>
    </recommendedName>
</protein>
<dbReference type="InterPro" id="IPR016024">
    <property type="entry name" value="ARM-type_fold"/>
</dbReference>
<evidence type="ECO:0000313" key="4">
    <source>
        <dbReference type="Proteomes" id="UP000275078"/>
    </source>
</evidence>
<dbReference type="SUPFAM" id="SSF48371">
    <property type="entry name" value="ARM repeat"/>
    <property type="match status" value="1"/>
</dbReference>
<keyword evidence="4" id="KW-1185">Reference proteome</keyword>
<evidence type="ECO:0000256" key="1">
    <source>
        <dbReference type="SAM" id="MobiDB-lite"/>
    </source>
</evidence>
<dbReference type="EMBL" id="ML119755">
    <property type="protein sequence ID" value="RPA75861.1"/>
    <property type="molecule type" value="Genomic_DNA"/>
</dbReference>
<dbReference type="Proteomes" id="UP000275078">
    <property type="component" value="Unassembled WGS sequence"/>
</dbReference>
<evidence type="ECO:0000313" key="3">
    <source>
        <dbReference type="EMBL" id="RPA75861.1"/>
    </source>
</evidence>
<evidence type="ECO:0000259" key="2">
    <source>
        <dbReference type="SMART" id="SM01140"/>
    </source>
</evidence>
<feature type="compositionally biased region" description="Polar residues" evidence="1">
    <location>
        <begin position="510"/>
        <end position="523"/>
    </location>
</feature>
<dbReference type="GO" id="GO:0003779">
    <property type="term" value="F:actin binding"/>
    <property type="evidence" value="ECO:0007669"/>
    <property type="project" value="InterPro"/>
</dbReference>
<dbReference type="InterPro" id="IPR011989">
    <property type="entry name" value="ARM-like"/>
</dbReference>
<feature type="compositionally biased region" description="Low complexity" evidence="1">
    <location>
        <begin position="118"/>
        <end position="137"/>
    </location>
</feature>
<feature type="domain" description="Formin GTPase-binding" evidence="2">
    <location>
        <begin position="90"/>
        <end position="295"/>
    </location>
</feature>
<dbReference type="AlphaFoldDB" id="A0A3N4HV55"/>
<gene>
    <name evidence="3" type="ORF">BJ508DRAFT_15069</name>
</gene>
<sequence length="533" mass="59707">MRNLEPRVKCEFIAKEKLMELEGSKTDSAAKSNAMPPPAAPASPVKPTGHGSFFRRPAIPLRYASQDQDVHRSEEPEAPKKAKSKTFNKDKMLGAALNFPSPTKKKRSDTLGAKSSDLSGISLPPTSSSHSLTTGESSPKHPGASKISPSEYMEFLKKAAVKPRPKSTVDGILPAQDDGMKDIPVEKLHKLRLVLRNERLTWVEEFLQLGGFEAVVKVLRRCMDIEWREEHEDAILHETLLCLKALSMSSRALATLSELSSTLFTELLDMIFDDDNKGPSEFTTRNIVFGLLFTYISAATPTERASRARNLMFQLSDKQPADTAPPDFIKQMHQPRPYKKWFRECYNVTKEVFWIFIHHQNVIAPPDQANYSATLGIHYFNAHFPPERPPVPSAPYVGGVEFEATNYLATHLDIINAIVASLPTRTERNQFRQDMKASGWEKVMGMALRTCKEKLHSCIHAGLNTWVQAAAEDGWDTSFVRQGPPRYAPPAKERRVVDAPPKLQVKGLSDNPSQQNLKPSPQKRQGEVVAWDF</sequence>
<proteinExistence type="predicted"/>
<dbReference type="SMART" id="SM01140">
    <property type="entry name" value="Drf_GBD"/>
    <property type="match status" value="1"/>
</dbReference>
<name>A0A3N4HV55_ASCIM</name>
<organism evidence="3 4">
    <name type="scientific">Ascobolus immersus RN42</name>
    <dbReference type="NCBI Taxonomy" id="1160509"/>
    <lineage>
        <taxon>Eukaryota</taxon>
        <taxon>Fungi</taxon>
        <taxon>Dikarya</taxon>
        <taxon>Ascomycota</taxon>
        <taxon>Pezizomycotina</taxon>
        <taxon>Pezizomycetes</taxon>
        <taxon>Pezizales</taxon>
        <taxon>Ascobolaceae</taxon>
        <taxon>Ascobolus</taxon>
    </lineage>
</organism>
<dbReference type="GO" id="GO:0030036">
    <property type="term" value="P:actin cytoskeleton organization"/>
    <property type="evidence" value="ECO:0007669"/>
    <property type="project" value="InterPro"/>
</dbReference>
<dbReference type="Gene3D" id="1.25.10.10">
    <property type="entry name" value="Leucine-rich Repeat Variant"/>
    <property type="match status" value="1"/>
</dbReference>
<feature type="region of interest" description="Disordered" evidence="1">
    <location>
        <begin position="19"/>
        <end position="147"/>
    </location>
</feature>
<dbReference type="GO" id="GO:0031267">
    <property type="term" value="F:small GTPase binding"/>
    <property type="evidence" value="ECO:0007669"/>
    <property type="project" value="InterPro"/>
</dbReference>